<keyword evidence="1" id="KW-0238">DNA-binding</keyword>
<proteinExistence type="predicted"/>
<sequence>MPNQSRRLSNDPDRPRLLDRLRDAIRRRYDGRRREEACIHWTKRYVHFHGKKHPSTLGEAEVTAFLSPLATERHVSASSHNQALSAPLFVQALGLARYDGAGSVLSGRYSATRETLPAPPSGAAV</sequence>
<comment type="caution">
    <text evidence="3">The sequence shown here is derived from an EMBL/GenBank/DDBJ whole genome shotgun (WGS) entry which is preliminary data.</text>
</comment>
<reference evidence="3 4" key="1">
    <citation type="submission" date="2019-08" db="EMBL/GenBank/DDBJ databases">
        <title>Pelomicrobium methylotrophicum gen. nov., sp. nov. a moderately thermophilic, facultatively anaerobic, lithoautotrophic and methylotrophic bacterium isolated from a terrestrial mud volcano.</title>
        <authorList>
            <person name="Slobodkina G.B."/>
            <person name="Merkel A.Y."/>
            <person name="Slobodkin A.I."/>
        </authorList>
    </citation>
    <scope>NUCLEOTIDE SEQUENCE [LARGE SCALE GENOMIC DNA]</scope>
    <source>
        <strain evidence="3 4">SM250</strain>
    </source>
</reference>
<dbReference type="InterPro" id="IPR010998">
    <property type="entry name" value="Integrase_recombinase_N"/>
</dbReference>
<gene>
    <name evidence="3" type="ORF">FR698_08315</name>
</gene>
<dbReference type="OrthoDB" id="5293311at2"/>
<name>A0A5C7EI75_9PROT</name>
<evidence type="ECO:0000313" key="4">
    <source>
        <dbReference type="Proteomes" id="UP000321201"/>
    </source>
</evidence>
<dbReference type="GO" id="GO:0015074">
    <property type="term" value="P:DNA integration"/>
    <property type="evidence" value="ECO:0007669"/>
    <property type="project" value="InterPro"/>
</dbReference>
<dbReference type="Gene3D" id="1.10.150.130">
    <property type="match status" value="1"/>
</dbReference>
<dbReference type="Proteomes" id="UP000321201">
    <property type="component" value="Unassembled WGS sequence"/>
</dbReference>
<evidence type="ECO:0000259" key="2">
    <source>
        <dbReference type="Pfam" id="PF13495"/>
    </source>
</evidence>
<dbReference type="Pfam" id="PF13495">
    <property type="entry name" value="Phage_int_SAM_4"/>
    <property type="match status" value="1"/>
</dbReference>
<dbReference type="InterPro" id="IPR004107">
    <property type="entry name" value="Integrase_SAM-like_N"/>
</dbReference>
<dbReference type="AlphaFoldDB" id="A0A5C7EI75"/>
<evidence type="ECO:0000256" key="1">
    <source>
        <dbReference type="ARBA" id="ARBA00023125"/>
    </source>
</evidence>
<evidence type="ECO:0000313" key="3">
    <source>
        <dbReference type="EMBL" id="TXF11990.1"/>
    </source>
</evidence>
<dbReference type="GO" id="GO:0003677">
    <property type="term" value="F:DNA binding"/>
    <property type="evidence" value="ECO:0007669"/>
    <property type="project" value="UniProtKB-KW"/>
</dbReference>
<organism evidence="3 4">
    <name type="scientific">Pelomicrobium methylotrophicum</name>
    <dbReference type="NCBI Taxonomy" id="2602750"/>
    <lineage>
        <taxon>Bacteria</taxon>
        <taxon>Pseudomonadati</taxon>
        <taxon>Pseudomonadota</taxon>
        <taxon>Hydrogenophilia</taxon>
        <taxon>Hydrogenophilia incertae sedis</taxon>
        <taxon>Pelomicrobium</taxon>
    </lineage>
</organism>
<protein>
    <recommendedName>
        <fullName evidence="2">Integrase SAM-like N-terminal domain-containing protein</fullName>
    </recommendedName>
</protein>
<dbReference type="EMBL" id="VPFL01000009">
    <property type="protein sequence ID" value="TXF11990.1"/>
    <property type="molecule type" value="Genomic_DNA"/>
</dbReference>
<feature type="domain" description="Integrase SAM-like N-terminal" evidence="2">
    <location>
        <begin position="17"/>
        <end position="89"/>
    </location>
</feature>
<dbReference type="RefSeq" id="WP_147799730.1">
    <property type="nucleotide sequence ID" value="NZ_VPFL01000009.1"/>
</dbReference>
<dbReference type="InParanoid" id="A0A5C7EI75"/>
<keyword evidence="4" id="KW-1185">Reference proteome</keyword>
<accession>A0A5C7EI75</accession>